<dbReference type="CTD" id="20327945"/>
<name>A0A074ZNW7_OPIVI</name>
<reference evidence="1 2" key="1">
    <citation type="submission" date="2013-11" db="EMBL/GenBank/DDBJ databases">
        <title>Opisthorchis viverrini - life in the bile duct.</title>
        <authorList>
            <person name="Young N.D."/>
            <person name="Nagarajan N."/>
            <person name="Lin S.J."/>
            <person name="Korhonen P.K."/>
            <person name="Jex A.R."/>
            <person name="Hall R.S."/>
            <person name="Safavi-Hemami H."/>
            <person name="Kaewkong W."/>
            <person name="Bertrand D."/>
            <person name="Gao S."/>
            <person name="Seet Q."/>
            <person name="Wongkham S."/>
            <person name="Teh B.T."/>
            <person name="Wongkham C."/>
            <person name="Intapan P.M."/>
            <person name="Maleewong W."/>
            <person name="Yang X."/>
            <person name="Hu M."/>
            <person name="Wang Z."/>
            <person name="Hofmann A."/>
            <person name="Sternberg P.W."/>
            <person name="Tan P."/>
            <person name="Wang J."/>
            <person name="Gasser R.B."/>
        </authorList>
    </citation>
    <scope>NUCLEOTIDE SEQUENCE [LARGE SCALE GENOMIC DNA]</scope>
</reference>
<evidence type="ECO:0000313" key="1">
    <source>
        <dbReference type="EMBL" id="KER27492.1"/>
    </source>
</evidence>
<dbReference type="GeneID" id="20327945"/>
<evidence type="ECO:0000313" key="2">
    <source>
        <dbReference type="Proteomes" id="UP000054324"/>
    </source>
</evidence>
<sequence>RSEFRQPVLSLSLGVGRHQVTVIQGCPACTPHDPPVLIVHGTGHSLFMLPVFHNNQPGFRISEPR</sequence>
<proteinExistence type="predicted"/>
<dbReference type="EMBL" id="KL596721">
    <property type="protein sequence ID" value="KER27492.1"/>
    <property type="molecule type" value="Genomic_DNA"/>
</dbReference>
<dbReference type="Proteomes" id="UP000054324">
    <property type="component" value="Unassembled WGS sequence"/>
</dbReference>
<protein>
    <submittedName>
        <fullName evidence="1">Uncharacterized protein</fullName>
    </submittedName>
</protein>
<accession>A0A074ZNW7</accession>
<dbReference type="RefSeq" id="XP_009168763.1">
    <property type="nucleotide sequence ID" value="XM_009170499.1"/>
</dbReference>
<dbReference type="AlphaFoldDB" id="A0A074ZNW7"/>
<keyword evidence="2" id="KW-1185">Reference proteome</keyword>
<feature type="non-terminal residue" evidence="1">
    <location>
        <position position="1"/>
    </location>
</feature>
<organism evidence="1 2">
    <name type="scientific">Opisthorchis viverrini</name>
    <name type="common">Southeast Asian liver fluke</name>
    <dbReference type="NCBI Taxonomy" id="6198"/>
    <lineage>
        <taxon>Eukaryota</taxon>
        <taxon>Metazoa</taxon>
        <taxon>Spiralia</taxon>
        <taxon>Lophotrochozoa</taxon>
        <taxon>Platyhelminthes</taxon>
        <taxon>Trematoda</taxon>
        <taxon>Digenea</taxon>
        <taxon>Opisthorchiida</taxon>
        <taxon>Opisthorchiata</taxon>
        <taxon>Opisthorchiidae</taxon>
        <taxon>Opisthorchis</taxon>
    </lineage>
</organism>
<gene>
    <name evidence="1" type="ORF">T265_13778</name>
</gene>
<dbReference type="KEGG" id="ovi:T265_13778"/>